<keyword evidence="1" id="KW-1185">Reference proteome</keyword>
<sequence>MAETSSEPPGQLVVHSDTHSDTVLASFENQRKKGFLCDITLIVENVHFRAHKALLAASSEYFSMMFAEEGEIGQSIYMLEGMVADTFGILLEFIYTGCLQASEKSTEQILATAQFLKVYDLVKAYTDFQNNHSSPKPTTLNAAGAPVVVISNKKNDPPKRKRGRPRKVNGLQEGKSELTAEEETQLRVNNSVQNRQNFVVKDGDSGVLNEQVPAKELEESEPVCEPGRGEGVPAEKDENCDPQTLDGQDSQSRCSKRRIRRSVKLKDYKLVGDEDDQGSAKRVCGRRKRPGGPEARCKDCGKVFKYNHFLAIHQRSHTGEKPFTCEICGKSFTAKSSLQTHIRIHRGEKPYSCAVCGKSFSDSSAKRRHCILHTGKKPFSCPECNLQFARLDNLKAHLKIHSKEKQASDASSVSGNNNTEEVRNILQLQPYQLSTSGEQEIQLLVTDSVHNINFMPGPSQGISIVTAESSQSMTADQAANLTLLTQPPEQLQNLILSAQQEQTEHLQSLNMIESQMEPSQTEPVHVITLSKETLAHLHAHQEQTEELHLASASDPAQHLQLPQAPAPPPPAHRVPQPTPLSQEQS</sequence>
<dbReference type="Proteomes" id="UP001732780">
    <property type="component" value="Chromosome 8"/>
</dbReference>
<dbReference type="RefSeq" id="XP_074224630.1">
    <property type="nucleotide sequence ID" value="XM_074368529.1"/>
</dbReference>
<gene>
    <name evidence="2" type="primary">ZBTB24</name>
</gene>
<protein>
    <submittedName>
        <fullName evidence="2">Zinc finger and BTB domain-containing protein 24 isoform X3</fullName>
    </submittedName>
</protein>
<evidence type="ECO:0000313" key="2">
    <source>
        <dbReference type="RefSeq" id="XP_074224630.1"/>
    </source>
</evidence>
<reference evidence="2" key="1">
    <citation type="submission" date="2025-08" db="UniProtKB">
        <authorList>
            <consortium name="RefSeq"/>
        </authorList>
    </citation>
    <scope>IDENTIFICATION</scope>
    <source>
        <tissue evidence="2">Blood</tissue>
    </source>
</reference>
<organism evidence="1 2">
    <name type="scientific">Camelus bactrianus</name>
    <name type="common">Bactrian camel</name>
    <dbReference type="NCBI Taxonomy" id="9837"/>
    <lineage>
        <taxon>Eukaryota</taxon>
        <taxon>Metazoa</taxon>
        <taxon>Chordata</taxon>
        <taxon>Craniata</taxon>
        <taxon>Vertebrata</taxon>
        <taxon>Euteleostomi</taxon>
        <taxon>Mammalia</taxon>
        <taxon>Eutheria</taxon>
        <taxon>Laurasiatheria</taxon>
        <taxon>Artiodactyla</taxon>
        <taxon>Tylopoda</taxon>
        <taxon>Camelidae</taxon>
        <taxon>Camelus</taxon>
    </lineage>
</organism>
<accession>A0AC58QQS8</accession>
<name>A0AC58QQS8_CAMBA</name>
<proteinExistence type="predicted"/>
<evidence type="ECO:0000313" key="1">
    <source>
        <dbReference type="Proteomes" id="UP001732780"/>
    </source>
</evidence>